<evidence type="ECO:0008006" key="3">
    <source>
        <dbReference type="Google" id="ProtNLM"/>
    </source>
</evidence>
<evidence type="ECO:0000313" key="2">
    <source>
        <dbReference type="Proteomes" id="UP000287746"/>
    </source>
</evidence>
<dbReference type="Proteomes" id="UP000287746">
    <property type="component" value="Unassembled WGS sequence"/>
</dbReference>
<comment type="caution">
    <text evidence="1">The sequence shown here is derived from an EMBL/GenBank/DDBJ whole genome shotgun (WGS) entry which is preliminary data.</text>
</comment>
<dbReference type="InterPro" id="IPR016181">
    <property type="entry name" value="Acyl_CoA_acyltransferase"/>
</dbReference>
<evidence type="ECO:0000313" key="1">
    <source>
        <dbReference type="EMBL" id="RSY83114.1"/>
    </source>
</evidence>
<dbReference type="RefSeq" id="WP_126004687.1">
    <property type="nucleotide sequence ID" value="NZ_QQYZ01000011.1"/>
</dbReference>
<dbReference type="AlphaFoldDB" id="A0A430G2B8"/>
<sequence>MRVELRRASPAHIGTIAARMRQADRVECEAWGATPKRALRSAFHASVIAATAFVDGRAESMMGVVPVNAIEGVGRPWMLATDRAFDCARAMLVLGPAIVERLHERFSRLENHVWAGNDRAIRMLRRWGFELGDAAEQVGGVDFVPFWREI</sequence>
<name>A0A430G2B8_9SPHN</name>
<reference evidence="1 2" key="1">
    <citation type="submission" date="2018-07" db="EMBL/GenBank/DDBJ databases">
        <title>Genomic and Epidemiologic Investigation of an Indolent Hospital Outbreak.</title>
        <authorList>
            <person name="Johnson R.C."/>
            <person name="Deming C."/>
            <person name="Conlan S."/>
            <person name="Zellmer C.J."/>
            <person name="Michelin A.V."/>
            <person name="Lee-Lin S."/>
            <person name="Thomas P.J."/>
            <person name="Park M."/>
            <person name="Weingarten R.A."/>
            <person name="Less J."/>
            <person name="Dekker J.P."/>
            <person name="Frank K.M."/>
            <person name="Musser K.A."/>
            <person name="Mcquiston J.R."/>
            <person name="Henderson D.K."/>
            <person name="Lau A.F."/>
            <person name="Palmore T.N."/>
            <person name="Segre J.A."/>
        </authorList>
    </citation>
    <scope>NUCLEOTIDE SEQUENCE [LARGE SCALE GENOMIC DNA]</scope>
    <source>
        <strain evidence="1 2">SK-CDC1_0717</strain>
    </source>
</reference>
<gene>
    <name evidence="1" type="ORF">DAH66_12660</name>
</gene>
<protein>
    <recommendedName>
        <fullName evidence="3">N-acetyltransferase domain-containing protein</fullName>
    </recommendedName>
</protein>
<dbReference type="Gene3D" id="3.40.630.30">
    <property type="match status" value="1"/>
</dbReference>
<proteinExistence type="predicted"/>
<dbReference type="EMBL" id="QQYZ01000011">
    <property type="protein sequence ID" value="RSY83114.1"/>
    <property type="molecule type" value="Genomic_DNA"/>
</dbReference>
<dbReference type="SUPFAM" id="SSF55729">
    <property type="entry name" value="Acyl-CoA N-acyltransferases (Nat)"/>
    <property type="match status" value="1"/>
</dbReference>
<accession>A0A430G2B8</accession>
<organism evidence="1 2">
    <name type="scientific">Sphingomonas koreensis</name>
    <dbReference type="NCBI Taxonomy" id="93064"/>
    <lineage>
        <taxon>Bacteria</taxon>
        <taxon>Pseudomonadati</taxon>
        <taxon>Pseudomonadota</taxon>
        <taxon>Alphaproteobacteria</taxon>
        <taxon>Sphingomonadales</taxon>
        <taxon>Sphingomonadaceae</taxon>
        <taxon>Sphingomonas</taxon>
    </lineage>
</organism>